<organism evidence="1 2">
    <name type="scientific">Helicobacter ailurogastricus</name>
    <dbReference type="NCBI Taxonomy" id="1578720"/>
    <lineage>
        <taxon>Bacteria</taxon>
        <taxon>Pseudomonadati</taxon>
        <taxon>Campylobacterota</taxon>
        <taxon>Epsilonproteobacteria</taxon>
        <taxon>Campylobacterales</taxon>
        <taxon>Helicobacteraceae</taxon>
        <taxon>Helicobacter</taxon>
    </lineage>
</organism>
<dbReference type="EMBL" id="CDML01000048">
    <property type="protein sequence ID" value="CRF41666.1"/>
    <property type="molecule type" value="Genomic_DNA"/>
</dbReference>
<sequence length="376" mass="43634">MAFDKNYLIPAAVALYSLFERLQKSKDEGKEAAYTIHIFYAGLQEADMQRLKDLAKPYGNFITLDFIDIGGFLEKFHNPFSDAFLARFSKMVLIKYILVDFFPQYDKIIWTDVDVVFLQDPTLDFIKMDTAQPVYLHAVFTSEEEHILEGFWFCNLAYMRAHSWTQKVLECIQKRQRHLNEPDLITFVWPNEIARLPLKYCVMPAFYEGRCLDAIHPLDVPQLQESLENPIILHYCDFHGVPKPWYMPFSVKSGLWLTTLSKTPLSCDFFLDWDARQAQFTQEMVHQHYFSIKHSTLHLLFKTPCRFLCAYYKAVKHRLFSRGVLDLARRVRYKILGGGGGGINALISTILPKTSPSHLANLKDSVVLSSLYEKTT</sequence>
<accession>A0A0K2X6H8</accession>
<dbReference type="Pfam" id="PF01501">
    <property type="entry name" value="Glyco_transf_8"/>
    <property type="match status" value="1"/>
</dbReference>
<gene>
    <name evidence="1" type="ORF">HAL011_14740</name>
</gene>
<dbReference type="InterPro" id="IPR029044">
    <property type="entry name" value="Nucleotide-diphossugar_trans"/>
</dbReference>
<dbReference type="AlphaFoldDB" id="A0A0K2X6H8"/>
<dbReference type="STRING" id="1578720.HAL011_14740"/>
<dbReference type="SUPFAM" id="SSF53448">
    <property type="entry name" value="Nucleotide-diphospho-sugar transferases"/>
    <property type="match status" value="1"/>
</dbReference>
<dbReference type="GO" id="GO:0016757">
    <property type="term" value="F:glycosyltransferase activity"/>
    <property type="evidence" value="ECO:0007669"/>
    <property type="project" value="InterPro"/>
</dbReference>
<reference evidence="2" key="1">
    <citation type="submission" date="2014-12" db="EMBL/GenBank/DDBJ databases">
        <authorList>
            <person name="Smet A."/>
        </authorList>
    </citation>
    <scope>NUCLEOTIDE SEQUENCE [LARGE SCALE GENOMIC DNA]</scope>
</reference>
<evidence type="ECO:0000313" key="1">
    <source>
        <dbReference type="EMBL" id="CRF41666.1"/>
    </source>
</evidence>
<evidence type="ECO:0000313" key="2">
    <source>
        <dbReference type="Proteomes" id="UP000038622"/>
    </source>
</evidence>
<protein>
    <submittedName>
        <fullName evidence="1">Putative lipopolysaccharide biosynthesis protein</fullName>
    </submittedName>
</protein>
<proteinExistence type="predicted"/>
<dbReference type="Proteomes" id="UP000038622">
    <property type="component" value="Unassembled WGS sequence"/>
</dbReference>
<name>A0A0K2X6H8_9HELI</name>
<dbReference type="RefSeq" id="WP_053942150.1">
    <property type="nucleotide sequence ID" value="NZ_CDML01000048.1"/>
</dbReference>
<dbReference type="OrthoDB" id="695971at2"/>
<dbReference type="InterPro" id="IPR002495">
    <property type="entry name" value="Glyco_trans_8"/>
</dbReference>
<keyword evidence="2" id="KW-1185">Reference proteome</keyword>
<dbReference type="Gene3D" id="3.90.550.10">
    <property type="entry name" value="Spore Coat Polysaccharide Biosynthesis Protein SpsA, Chain A"/>
    <property type="match status" value="1"/>
</dbReference>